<keyword evidence="7" id="KW-0176">Collagen</keyword>
<dbReference type="SUPFAM" id="SSF53300">
    <property type="entry name" value="vWA-like"/>
    <property type="match status" value="17"/>
</dbReference>
<dbReference type="GO" id="GO:0005581">
    <property type="term" value="C:collagen trimer"/>
    <property type="evidence" value="ECO:0007669"/>
    <property type="project" value="UniProtKB-KW"/>
</dbReference>
<keyword evidence="3" id="KW-0272">Extracellular matrix</keyword>
<feature type="domain" description="VWFA" evidence="9">
    <location>
        <begin position="3333"/>
        <end position="3505"/>
    </location>
</feature>
<feature type="domain" description="VWFA" evidence="9">
    <location>
        <begin position="2921"/>
        <end position="3093"/>
    </location>
</feature>
<dbReference type="Pfam" id="PF00092">
    <property type="entry name" value="VWA"/>
    <property type="match status" value="17"/>
</dbReference>
<evidence type="ECO:0000256" key="3">
    <source>
        <dbReference type="ARBA" id="ARBA00022530"/>
    </source>
</evidence>
<accession>A0A401SRW1</accession>
<feature type="domain" description="VWFA" evidence="9">
    <location>
        <begin position="210"/>
        <end position="382"/>
    </location>
</feature>
<gene>
    <name evidence="10" type="ORF">chiPu_0011599</name>
</gene>
<dbReference type="Gene3D" id="3.40.50.410">
    <property type="entry name" value="von Willebrand factor, type A domain"/>
    <property type="match status" value="17"/>
</dbReference>
<sequence length="3522" mass="385295">MYTINLSSKKRDIVFLIDGSPGLGRSFLHVREFLSNIIQELDIGPDRDQVAVVQYSSGPRLEFALNTHSSKSEILIAIKKLRLKTGRPLNTGAALDYVTRNVFSPSAGSRGIAVASQILVLITAGKSKDDFRQAAETMKQAGIVPIAIGAKFADAAELQEIVSNPDSALKLGEFDELKTIQKEFLSKIRAVFVVDEPTPSVEVSASVKRDIVFLIDGSPGMGRSFVQVREFLSNVIQELDIGPDKNQVAVVQYSSGPRLEFALNTHSTTDAILDRIKKLRLKTGRPLNTGAALDYVTRNVFSPSAGSRGDAGASQILVLITAGKSKDDVGQAADAMKQAGIVSIAIGAKYADTTELQQIVSHPGDVLKLGDFQELQTIQEELLTKVTAVSAVEEPIPPTEVPVVQREMSERDVVFLIDGSDNVGNTNLPYVKDFITRIIRNLDVGHDRVRVGLAQYSDDTEAEFYLNTYTSEADLLSHIRSLILRGGTTVNTGSALDFATKYFFSRAAGSRIKENIPQFLILVTSGRSDDDVEAPSDALKRAAVMTFAVGVRHTDPAQLEEMAIDPSLIFSVKDFHSLPDLLNQMIIPLTTLTVPTIIIEEPTIKPEEELVPIVKASPIMKRDIVFLIDGSPGMGRSLVHVREFLSNVIQELDIGPDRDQVAVVQYSFGPRLEFGLNTHSSKNAILDVVKKLRLKTGRPLNTGAALDYVTRNVFSPSAGSRGDAGASQILVLITAGKSKDDFRQAADTMKQAGIVPIAIGAKHADAAELQEIVSNPDSALKLGEFDELKAIQQELLSKVRATFVVDEPAPPTEVPVVRREMSERDVVFLIDGSDNVRNTNLPYVKDFITRIIRNLDIGSDRVRVGLAQYSDDTEAEFYLNTYSSEADLLSHIRSFTLRGGATVNTGSALDFASKYYFTSSAGSRIKENIPQFLILVTSGRSDDDVEAPSDALKRAAVMTFAVGVRHTDPAQLEEMAIDPSLIFSVNDFHSLPDLLNQMIIPLTTLAVPTIIIEEPTIKPEEEPIPTTEVPAVRKRDIVFLIDGSPGMGRSFVQVREFLSNVIQELDIGPDKDQVAVVQYSSGPRLEFALNTHSTTNAVLDTIKKLRLKRGRPLNTGAALDYVTRNVFSPSAGSRGLAGASQILVLITAGKSKDDVGQAADAMKQAGIVSIAIGAKYTDTTELQQIVSHPDSAFRLGDFKELETIQQGLFSKVGVVSVIEEPIPPTEAEPIPPTEEEPIPPTEEEPIPPTEKEPIPPTEEEPIPPTEVVPQEVNRRDIVFLIDGSVYVGNINFINIREFITRLIGTLDIGSDRVQVAVVQYSDDVKTESYLNSYSSKADLLSHVKGLSAKGGRVVNTGAALDYVLKNHFTKSAGSRKEQGVPQILMLFTGTKSRDDIKPSADALKRAAVQTFTVGAKRANPAQLKEISSDPNLAFNLKEFRSLSDIQSQVLTQLSTLPALPQTTEKPMVTINEVMPKLASKRDIVFLIDGSDYVGNADFTFVRDFLSSIIGNLDIGSDRVRVGLVQFSNYAETEFYLNTYSAEDEILLHVKGLRLRGGTPLNTGAALDYVYRNHFIRSSGSRKEEGVPQLLVLITAGRSRDYIKQSVDALKRAEVTMFAVGTRNADSAQLREIASDPSLLLSVEEFRSLPQTQEQLMLSMSNPPAPPESTDRPSVPVNPEKISKRDIVFLIDGSDYVGNRDFPFVRDFLSRIIENLDIGRDRVRVGLVQFSNYAQTEFYLNTYSSEDEILPHVQGLRLRGGTPLNTGAALDYVYRNHFTRSSGSRKEEGVPQLLVLITAGRSRDYIKQSVDALKRAEVTMFAVGTRNADSAQLREIASDPSLLLSVDEFRSLPHAQEQLMISMSNPPAPSEATDRPSLPVNPGVPDGGSKRDIVFLIDGSDNVGKRNVPFVRDFLTSIIENLDIDSDKVQVGLVQYSNFAETEFYLNTYSSEDEILSHVEGLRLRGRNTLNTGAALDYVLRNHFTRSSGSRKEEGVPQLLVLITAGRSSDDFKLPADALKQAAVIIFAIGTKDADPAQLKEIAIDPSLVFSIQEFSSLPNIQEQLMTPLSTLAASRVPTQRPTVAVTQVASEEGMKRDIVFLIDGSDNVGNTHFALVRDFLINIIENLDVGLDRVQVGLIQYSTYADTEFYLNTYLSKADILSHVRRLRLKGGARRNTGAAMDHAYRYHFINSAGSRKSNGVAQFLVLITGGTSNDDVNRAAAALKRAAIMSFAVGVKNAALAELNEIAIDPSLVFSVSEFRSLPNIQEDVTTLLSTLPSPRVIPEEPTVVIEPVTPEAENKKDIVFLIDESDNIGNSNLPYVRDFIIRIIENLDIGRDRVQAGLVLYSNNPETEFYLNTYTRKDELLSLLRMLRFKGARTANTGKALDFVLRYHFTKSSGSRKEEGVPQILVLITGGKSGDDIKASATALKQAAIMTFAIGVRNMDTAQLKEMAFEPSLAYSLRDFYSLSDVEEKILPQLQRLRVPQIIIDELKVDIRQPTVTPTEVPAVRKRDIVFLIAGSSGMGRSFVQVREFLKKIIQELDIGPEKDQVAVVQYSFDPKLEFDLTTHSTRDTVSDAIKKLRLKPGRPLNTGAALDYVTRNVFSPSAGSRGADGASQILVLITVEKSSDDVGQAADAMKQAGIVPIAIGAKNADTAELQQIVSNPDSAFRLGDFQELPTIQQELLSKVRAVFVVVEPTVPTEVPVVRREMSERDVVFLIDGSDNVGNTNLPYVKDFITRIIRNLDIGSDRLRVGLAQYSDDTEAEFYLNTYSSEADLLSHIRSFTLRGGATVNTGSALDFASKYYFTSSAGSRIKENIPQFLILVTSGRSDDDVEAPSDALKRAAVMTFAVGVRHTDPAQLEEMAIDPSLTFSVNDFHSLPDLLNQMIIPLTTLAVPTVIEEPITIEDKVVTTEARKRDIVFLIDGSPGMGRSFPLVRDFVKKVVQELEIGPDKDQVAVVQYSSDSRVEFGLNTHSTKDEVFNAVQKLRLKTGKPLNTGAALNYVTRNVFSPSAGSRGIAGATQILVLITAGKSKDDVGQAADAMKQAGIVPIAIGAKMANTAELHKIVYEPNFVLKLGDFMELQSIQKELVAKVKTVFIIEEITTVNTEVSPEEVNKRDIVFLIDGSENVGNTNLHLVHDFIRNTVENLNIGSDRVRVGLAQFSHNAETEFYLNTYSSKADILRHVKGLQLKGGTVLNTGTALDFVFRNHFTSRAGSRKEQGVPQFLVLFTGGTSMDAVKPFADKLKQAAVTTFAVGVRDADSAELQEIATGPNLVFSVKEFRNLPHVQERVMTPLSILTAPTVTTKESNVIAGESVVTSEEAPAARQTDIVFLIDGTLGMGKAFPLVRAFLLKVIQELDIGPDKDQVAMVQYSHDSKTEFGLNTYASKDEVLAATTVLRRKTGRVLNTGAALNYVTRNVFIASAGSRKDMGATQILVLITAGKSRDDVGQAAHALKRAGIVPIVIGAKAVHSAELQQIVYSPDSIFIQKTFQTIAQIQQQLISILKSVSPEPLDDQPQ</sequence>
<dbReference type="FunFam" id="3.40.50.410:FF:000003">
    <property type="entry name" value="Collagen type VI alpha 3 chain"/>
    <property type="match status" value="17"/>
</dbReference>
<feature type="domain" description="VWFA" evidence="9">
    <location>
        <begin position="2303"/>
        <end position="2476"/>
    </location>
</feature>
<feature type="domain" description="VWFA" evidence="9">
    <location>
        <begin position="2716"/>
        <end position="2889"/>
    </location>
</feature>
<feature type="domain" description="VWFA" evidence="9">
    <location>
        <begin position="3122"/>
        <end position="3295"/>
    </location>
</feature>
<dbReference type="GO" id="GO:0007155">
    <property type="term" value="P:cell adhesion"/>
    <property type="evidence" value="ECO:0007669"/>
    <property type="project" value="UniProtKB-KW"/>
</dbReference>
<feature type="region of interest" description="Disordered" evidence="8">
    <location>
        <begin position="1222"/>
        <end position="1264"/>
    </location>
</feature>
<organism evidence="10 11">
    <name type="scientific">Chiloscyllium punctatum</name>
    <name type="common">Brownbanded bambooshark</name>
    <name type="synonym">Hemiscyllium punctatum</name>
    <dbReference type="NCBI Taxonomy" id="137246"/>
    <lineage>
        <taxon>Eukaryota</taxon>
        <taxon>Metazoa</taxon>
        <taxon>Chordata</taxon>
        <taxon>Craniata</taxon>
        <taxon>Vertebrata</taxon>
        <taxon>Chondrichthyes</taxon>
        <taxon>Elasmobranchii</taxon>
        <taxon>Galeomorphii</taxon>
        <taxon>Galeoidea</taxon>
        <taxon>Orectolobiformes</taxon>
        <taxon>Hemiscylliidae</taxon>
        <taxon>Chiloscyllium</taxon>
    </lineage>
</organism>
<feature type="domain" description="VWFA" evidence="9">
    <location>
        <begin position="623"/>
        <end position="799"/>
    </location>
</feature>
<feature type="domain" description="VWFA" evidence="9">
    <location>
        <begin position="1891"/>
        <end position="2064"/>
    </location>
</feature>
<feature type="domain" description="VWFA" evidence="9">
    <location>
        <begin position="1685"/>
        <end position="1858"/>
    </location>
</feature>
<dbReference type="PROSITE" id="PS50234">
    <property type="entry name" value="VWFA"/>
    <property type="match status" value="17"/>
</dbReference>
<feature type="domain" description="VWFA" evidence="9">
    <location>
        <begin position="12"/>
        <end position="188"/>
    </location>
</feature>
<keyword evidence="11" id="KW-1185">Reference proteome</keyword>
<dbReference type="STRING" id="137246.A0A401SRW1"/>
<reference evidence="10 11" key="1">
    <citation type="journal article" date="2018" name="Nat. Ecol. Evol.">
        <title>Shark genomes provide insights into elasmobranch evolution and the origin of vertebrates.</title>
        <authorList>
            <person name="Hara Y"/>
            <person name="Yamaguchi K"/>
            <person name="Onimaru K"/>
            <person name="Kadota M"/>
            <person name="Koyanagi M"/>
            <person name="Keeley SD"/>
            <person name="Tatsumi K"/>
            <person name="Tanaka K"/>
            <person name="Motone F"/>
            <person name="Kageyama Y"/>
            <person name="Nozu R"/>
            <person name="Adachi N"/>
            <person name="Nishimura O"/>
            <person name="Nakagawa R"/>
            <person name="Tanegashima C"/>
            <person name="Kiyatake I"/>
            <person name="Matsumoto R"/>
            <person name="Murakumo K"/>
            <person name="Nishida K"/>
            <person name="Terakita A"/>
            <person name="Kuratani S"/>
            <person name="Sato K"/>
            <person name="Hyodo S Kuraku.S."/>
        </authorList>
    </citation>
    <scope>NUCLEOTIDE SEQUENCE [LARGE SCALE GENOMIC DNA]</scope>
</reference>
<dbReference type="InterPro" id="IPR036465">
    <property type="entry name" value="vWFA_dom_sf"/>
</dbReference>
<dbReference type="GO" id="GO:0005615">
    <property type="term" value="C:extracellular space"/>
    <property type="evidence" value="ECO:0007669"/>
    <property type="project" value="TreeGrafter"/>
</dbReference>
<dbReference type="PRINTS" id="PR00453">
    <property type="entry name" value="VWFADOMAIN"/>
</dbReference>
<dbReference type="Proteomes" id="UP000287033">
    <property type="component" value="Unassembled WGS sequence"/>
</dbReference>
<evidence type="ECO:0000259" key="9">
    <source>
        <dbReference type="PROSITE" id="PS50234"/>
    </source>
</evidence>
<evidence type="ECO:0000256" key="6">
    <source>
        <dbReference type="ARBA" id="ARBA00022889"/>
    </source>
</evidence>
<dbReference type="PANTHER" id="PTHR24020:SF13">
    <property type="entry name" value="COLLAGEN ALPHA-3(VI) CHAIN"/>
    <property type="match status" value="1"/>
</dbReference>
<feature type="domain" description="VWFA" evidence="9">
    <location>
        <begin position="2514"/>
        <end position="2690"/>
    </location>
</feature>
<comment type="subcellular location">
    <subcellularLocation>
        <location evidence="1">Secreted</location>
        <location evidence="1">Extracellular space</location>
        <location evidence="1">Extracellular matrix</location>
    </subcellularLocation>
</comment>
<evidence type="ECO:0000313" key="10">
    <source>
        <dbReference type="EMBL" id="GCC33131.1"/>
    </source>
</evidence>
<evidence type="ECO:0000256" key="2">
    <source>
        <dbReference type="ARBA" id="ARBA00022525"/>
    </source>
</evidence>
<feature type="domain" description="VWFA" evidence="9">
    <location>
        <begin position="825"/>
        <end position="998"/>
    </location>
</feature>
<feature type="domain" description="VWFA" evidence="9">
    <location>
        <begin position="2097"/>
        <end position="2270"/>
    </location>
</feature>
<dbReference type="PANTHER" id="PTHR24020">
    <property type="entry name" value="COLLAGEN ALPHA"/>
    <property type="match status" value="1"/>
</dbReference>
<feature type="domain" description="VWFA" evidence="9">
    <location>
        <begin position="1482"/>
        <end position="1655"/>
    </location>
</feature>
<dbReference type="InterPro" id="IPR050525">
    <property type="entry name" value="ECM_Assembly_Org"/>
</dbReference>
<keyword evidence="5" id="KW-0677">Repeat</keyword>
<dbReference type="InterPro" id="IPR002035">
    <property type="entry name" value="VWF_A"/>
</dbReference>
<evidence type="ECO:0000256" key="1">
    <source>
        <dbReference type="ARBA" id="ARBA00004498"/>
    </source>
</evidence>
<evidence type="ECO:0000256" key="8">
    <source>
        <dbReference type="SAM" id="MobiDB-lite"/>
    </source>
</evidence>
<evidence type="ECO:0000256" key="7">
    <source>
        <dbReference type="ARBA" id="ARBA00023119"/>
    </source>
</evidence>
<name>A0A401SRW1_CHIPU</name>
<dbReference type="EMBL" id="BEZZ01000488">
    <property type="protein sequence ID" value="GCC33131.1"/>
    <property type="molecule type" value="Genomic_DNA"/>
</dbReference>
<proteinExistence type="predicted"/>
<feature type="compositionally biased region" description="Pro residues" evidence="8">
    <location>
        <begin position="1222"/>
        <end position="1232"/>
    </location>
</feature>
<evidence type="ECO:0000313" key="11">
    <source>
        <dbReference type="Proteomes" id="UP000287033"/>
    </source>
</evidence>
<keyword evidence="4" id="KW-0732">Signal</keyword>
<evidence type="ECO:0000256" key="5">
    <source>
        <dbReference type="ARBA" id="ARBA00022737"/>
    </source>
</evidence>
<feature type="domain" description="VWFA" evidence="9">
    <location>
        <begin position="1036"/>
        <end position="1212"/>
    </location>
</feature>
<feature type="domain" description="VWFA" evidence="9">
    <location>
        <begin position="412"/>
        <end position="585"/>
    </location>
</feature>
<feature type="compositionally biased region" description="Acidic residues" evidence="8">
    <location>
        <begin position="1233"/>
        <end position="1245"/>
    </location>
</feature>
<dbReference type="OMA" id="MFTRANG"/>
<feature type="region of interest" description="Disordered" evidence="8">
    <location>
        <begin position="1657"/>
        <end position="1676"/>
    </location>
</feature>
<comment type="caution">
    <text evidence="10">The sequence shown here is derived from an EMBL/GenBank/DDBJ whole genome shotgun (WGS) entry which is preliminary data.</text>
</comment>
<protein>
    <recommendedName>
        <fullName evidence="9">VWFA domain-containing protein</fullName>
    </recommendedName>
</protein>
<evidence type="ECO:0000256" key="4">
    <source>
        <dbReference type="ARBA" id="ARBA00022729"/>
    </source>
</evidence>
<feature type="domain" description="VWFA" evidence="9">
    <location>
        <begin position="1276"/>
        <end position="1449"/>
    </location>
</feature>
<dbReference type="SMART" id="SM00327">
    <property type="entry name" value="VWA"/>
    <property type="match status" value="17"/>
</dbReference>
<keyword evidence="6" id="KW-0130">Cell adhesion</keyword>
<dbReference type="OrthoDB" id="6132182at2759"/>
<keyword evidence="2" id="KW-0964">Secreted</keyword>